<keyword evidence="4" id="KW-1015">Disulfide bond</keyword>
<dbReference type="InterPro" id="IPR036249">
    <property type="entry name" value="Thioredoxin-like_sf"/>
</dbReference>
<reference evidence="7 8" key="1">
    <citation type="submission" date="2019-01" db="EMBL/GenBank/DDBJ databases">
        <title>Ancylomarina salipaludis sp. nov., isolated from a salt marsh.</title>
        <authorList>
            <person name="Yoon J.-H."/>
        </authorList>
    </citation>
    <scope>NUCLEOTIDE SEQUENCE [LARGE SCALE GENOMIC DNA]</scope>
    <source>
        <strain evidence="7 8">SHSM-M15</strain>
    </source>
</reference>
<dbReference type="InterPro" id="IPR013766">
    <property type="entry name" value="Thioredoxin_domain"/>
</dbReference>
<evidence type="ECO:0000259" key="6">
    <source>
        <dbReference type="PROSITE" id="PS51352"/>
    </source>
</evidence>
<gene>
    <name evidence="7" type="ORF">EO244_14220</name>
</gene>
<protein>
    <submittedName>
        <fullName evidence="7">Thiol peroxidase</fullName>
        <ecNumber evidence="7">1.11.1.-</ecNumber>
    </submittedName>
</protein>
<dbReference type="EC" id="1.11.1.-" evidence="7"/>
<dbReference type="PROSITE" id="PS01265">
    <property type="entry name" value="TPX"/>
    <property type="match status" value="1"/>
</dbReference>
<evidence type="ECO:0000256" key="2">
    <source>
        <dbReference type="ARBA" id="ARBA00022862"/>
    </source>
</evidence>
<comment type="caution">
    <text evidence="7">The sequence shown here is derived from an EMBL/GenBank/DDBJ whole genome shotgun (WGS) entry which is preliminary data.</text>
</comment>
<dbReference type="EMBL" id="SAXA01000015">
    <property type="protein sequence ID" value="RXQ89518.1"/>
    <property type="molecule type" value="Genomic_DNA"/>
</dbReference>
<dbReference type="PANTHER" id="PTHR43110:SF1">
    <property type="entry name" value="THIOL PEROXIDASE"/>
    <property type="match status" value="1"/>
</dbReference>
<dbReference type="PROSITE" id="PS51352">
    <property type="entry name" value="THIOREDOXIN_2"/>
    <property type="match status" value="1"/>
</dbReference>
<dbReference type="SUPFAM" id="SSF52833">
    <property type="entry name" value="Thioredoxin-like"/>
    <property type="match status" value="1"/>
</dbReference>
<dbReference type="CDD" id="cd03014">
    <property type="entry name" value="PRX_Atyp2cys"/>
    <property type="match status" value="1"/>
</dbReference>
<dbReference type="NCBIfam" id="NF001808">
    <property type="entry name" value="PRK00522.1"/>
    <property type="match status" value="1"/>
</dbReference>
<evidence type="ECO:0000256" key="1">
    <source>
        <dbReference type="ARBA" id="ARBA00022559"/>
    </source>
</evidence>
<evidence type="ECO:0000256" key="5">
    <source>
        <dbReference type="ARBA" id="ARBA00023284"/>
    </source>
</evidence>
<dbReference type="Gene3D" id="3.40.30.10">
    <property type="entry name" value="Glutaredoxin"/>
    <property type="match status" value="1"/>
</dbReference>
<dbReference type="RefSeq" id="WP_129255354.1">
    <property type="nucleotide sequence ID" value="NZ_SAXA01000015.1"/>
</dbReference>
<keyword evidence="2" id="KW-0049">Antioxidant</keyword>
<evidence type="ECO:0000313" key="8">
    <source>
        <dbReference type="Proteomes" id="UP000289703"/>
    </source>
</evidence>
<feature type="domain" description="Thioredoxin" evidence="6">
    <location>
        <begin position="22"/>
        <end position="171"/>
    </location>
</feature>
<dbReference type="InterPro" id="IPR018219">
    <property type="entry name" value="Tpx_CS"/>
</dbReference>
<organism evidence="7 8">
    <name type="scientific">Ancylomarina salipaludis</name>
    <dbReference type="NCBI Taxonomy" id="2501299"/>
    <lineage>
        <taxon>Bacteria</taxon>
        <taxon>Pseudomonadati</taxon>
        <taxon>Bacteroidota</taxon>
        <taxon>Bacteroidia</taxon>
        <taxon>Marinilabiliales</taxon>
        <taxon>Marinifilaceae</taxon>
        <taxon>Ancylomarina</taxon>
    </lineage>
</organism>
<accession>A0A4Q1JIQ7</accession>
<dbReference type="InterPro" id="IPR002065">
    <property type="entry name" value="TPX"/>
</dbReference>
<name>A0A4Q1JIQ7_9BACT</name>
<dbReference type="Pfam" id="PF08534">
    <property type="entry name" value="Redoxin"/>
    <property type="match status" value="1"/>
</dbReference>
<evidence type="ECO:0000256" key="3">
    <source>
        <dbReference type="ARBA" id="ARBA00023002"/>
    </source>
</evidence>
<dbReference type="PANTHER" id="PTHR43110">
    <property type="entry name" value="THIOL PEROXIDASE"/>
    <property type="match status" value="1"/>
</dbReference>
<dbReference type="GO" id="GO:0008379">
    <property type="term" value="F:thioredoxin peroxidase activity"/>
    <property type="evidence" value="ECO:0007669"/>
    <property type="project" value="InterPro"/>
</dbReference>
<dbReference type="InterPro" id="IPR013740">
    <property type="entry name" value="Redoxin"/>
</dbReference>
<evidence type="ECO:0000313" key="7">
    <source>
        <dbReference type="EMBL" id="RXQ89518.1"/>
    </source>
</evidence>
<keyword evidence="1 7" id="KW-0575">Peroxidase</keyword>
<dbReference type="AlphaFoldDB" id="A0A4Q1JIQ7"/>
<keyword evidence="8" id="KW-1185">Reference proteome</keyword>
<keyword evidence="5" id="KW-0676">Redox-active center</keyword>
<evidence type="ECO:0000256" key="4">
    <source>
        <dbReference type="ARBA" id="ARBA00023157"/>
    </source>
</evidence>
<dbReference type="InterPro" id="IPR050455">
    <property type="entry name" value="Tpx_Peroxidase_subfamily"/>
</dbReference>
<dbReference type="OrthoDB" id="9781543at2"/>
<keyword evidence="3 7" id="KW-0560">Oxidoreductase</keyword>
<proteinExistence type="predicted"/>
<sequence length="171" mass="18534">MKKDNTKVTFAGGAITLVGNPVKKGDKAENFTALNQGLAPVSLSDFDGKVKILSIFPSVDTGVCSAQAHRFNKEASSLGDDVQIITLSNDLPFALGRFCGAEGIENLITLSDHKEMDFGYKYGFSIEELRLLTRGVVVIDKENTIQYVEYVPEVTDAPNFDAAIEVAKTLI</sequence>
<dbReference type="Proteomes" id="UP000289703">
    <property type="component" value="Unassembled WGS sequence"/>
</dbReference>